<name>A0A8J5SP09_ZIZPA</name>
<keyword evidence="1" id="KW-0472">Membrane</keyword>
<keyword evidence="3" id="KW-1185">Reference proteome</keyword>
<accession>A0A8J5SP09</accession>
<organism evidence="2 3">
    <name type="scientific">Zizania palustris</name>
    <name type="common">Northern wild rice</name>
    <dbReference type="NCBI Taxonomy" id="103762"/>
    <lineage>
        <taxon>Eukaryota</taxon>
        <taxon>Viridiplantae</taxon>
        <taxon>Streptophyta</taxon>
        <taxon>Embryophyta</taxon>
        <taxon>Tracheophyta</taxon>
        <taxon>Spermatophyta</taxon>
        <taxon>Magnoliopsida</taxon>
        <taxon>Liliopsida</taxon>
        <taxon>Poales</taxon>
        <taxon>Poaceae</taxon>
        <taxon>BOP clade</taxon>
        <taxon>Oryzoideae</taxon>
        <taxon>Oryzeae</taxon>
        <taxon>Zizaniinae</taxon>
        <taxon>Zizania</taxon>
    </lineage>
</organism>
<dbReference type="EMBL" id="JAAALK010000283">
    <property type="protein sequence ID" value="KAG8070019.1"/>
    <property type="molecule type" value="Genomic_DNA"/>
</dbReference>
<dbReference type="Proteomes" id="UP000729402">
    <property type="component" value="Unassembled WGS sequence"/>
</dbReference>
<comment type="caution">
    <text evidence="2">The sequence shown here is derived from an EMBL/GenBank/DDBJ whole genome shotgun (WGS) entry which is preliminary data.</text>
</comment>
<reference evidence="2" key="2">
    <citation type="submission" date="2021-02" db="EMBL/GenBank/DDBJ databases">
        <authorList>
            <person name="Kimball J.A."/>
            <person name="Haas M.W."/>
            <person name="Macchietto M."/>
            <person name="Kono T."/>
            <person name="Duquette J."/>
            <person name="Shao M."/>
        </authorList>
    </citation>
    <scope>NUCLEOTIDE SEQUENCE</scope>
    <source>
        <tissue evidence="2">Fresh leaf tissue</tissue>
    </source>
</reference>
<proteinExistence type="predicted"/>
<keyword evidence="1" id="KW-1133">Transmembrane helix</keyword>
<protein>
    <submittedName>
        <fullName evidence="2">Uncharacterized protein</fullName>
    </submittedName>
</protein>
<reference evidence="2" key="1">
    <citation type="journal article" date="2021" name="bioRxiv">
        <title>Whole Genome Assembly and Annotation of Northern Wild Rice, Zizania palustris L., Supports a Whole Genome Duplication in the Zizania Genus.</title>
        <authorList>
            <person name="Haas M."/>
            <person name="Kono T."/>
            <person name="Macchietto M."/>
            <person name="Millas R."/>
            <person name="McGilp L."/>
            <person name="Shao M."/>
            <person name="Duquette J."/>
            <person name="Hirsch C.N."/>
            <person name="Kimball J."/>
        </authorList>
    </citation>
    <scope>NUCLEOTIDE SEQUENCE</scope>
    <source>
        <tissue evidence="2">Fresh leaf tissue</tissue>
    </source>
</reference>
<keyword evidence="1" id="KW-0812">Transmembrane</keyword>
<gene>
    <name evidence="2" type="ORF">GUJ93_ZPchr0006g42226</name>
</gene>
<evidence type="ECO:0000313" key="2">
    <source>
        <dbReference type="EMBL" id="KAG8070019.1"/>
    </source>
</evidence>
<dbReference type="AlphaFoldDB" id="A0A8J5SP09"/>
<feature type="transmembrane region" description="Helical" evidence="1">
    <location>
        <begin position="17"/>
        <end position="34"/>
    </location>
</feature>
<evidence type="ECO:0000313" key="3">
    <source>
        <dbReference type="Proteomes" id="UP000729402"/>
    </source>
</evidence>
<sequence>MYLWKEGVYFNDLEQDLYIIVYAFIWVMLSNFVGTEKLVKNIANNINVSIVRSRWNTTSKNMHCNCTKLCANRSQKRPSVGEIIDKLEYKEKVTTEVKQGVLPNGELVAVKKLQENVTTVSKTNGFRMRLVILGQANSNTFLEE</sequence>
<evidence type="ECO:0000256" key="1">
    <source>
        <dbReference type="SAM" id="Phobius"/>
    </source>
</evidence>